<feature type="chain" id="PRO_5027833400" evidence="2">
    <location>
        <begin position="24"/>
        <end position="113"/>
    </location>
</feature>
<accession>A0A6P4I5A9</accession>
<protein>
    <submittedName>
        <fullName evidence="4">Uncharacterized protein</fullName>
    </submittedName>
</protein>
<evidence type="ECO:0000313" key="3">
    <source>
        <dbReference type="Proteomes" id="UP001652661"/>
    </source>
</evidence>
<dbReference type="GeneID" id="108071612"/>
<evidence type="ECO:0000313" key="4">
    <source>
        <dbReference type="RefSeq" id="XP_017017883.1"/>
    </source>
</evidence>
<organism evidence="3 4">
    <name type="scientific">Drosophila kikkawai</name>
    <name type="common">Fruit fly</name>
    <dbReference type="NCBI Taxonomy" id="30033"/>
    <lineage>
        <taxon>Eukaryota</taxon>
        <taxon>Metazoa</taxon>
        <taxon>Ecdysozoa</taxon>
        <taxon>Arthropoda</taxon>
        <taxon>Hexapoda</taxon>
        <taxon>Insecta</taxon>
        <taxon>Pterygota</taxon>
        <taxon>Neoptera</taxon>
        <taxon>Endopterygota</taxon>
        <taxon>Diptera</taxon>
        <taxon>Brachycera</taxon>
        <taxon>Muscomorpha</taxon>
        <taxon>Ephydroidea</taxon>
        <taxon>Drosophilidae</taxon>
        <taxon>Drosophila</taxon>
        <taxon>Sophophora</taxon>
    </lineage>
</organism>
<feature type="compositionally biased region" description="Basic and acidic residues" evidence="1">
    <location>
        <begin position="74"/>
        <end position="86"/>
    </location>
</feature>
<feature type="signal peptide" evidence="2">
    <location>
        <begin position="1"/>
        <end position="23"/>
    </location>
</feature>
<reference evidence="4" key="1">
    <citation type="submission" date="2025-08" db="UniProtKB">
        <authorList>
            <consortium name="RefSeq"/>
        </authorList>
    </citation>
    <scope>IDENTIFICATION</scope>
    <source>
        <strain evidence="4">14028-0561.14</strain>
        <tissue evidence="4">Whole fly</tissue>
    </source>
</reference>
<dbReference type="AlphaFoldDB" id="A0A6P4I5A9"/>
<evidence type="ECO:0000256" key="2">
    <source>
        <dbReference type="SAM" id="SignalP"/>
    </source>
</evidence>
<feature type="region of interest" description="Disordered" evidence="1">
    <location>
        <begin position="58"/>
        <end position="88"/>
    </location>
</feature>
<dbReference type="OrthoDB" id="7883053at2759"/>
<keyword evidence="3" id="KW-1185">Reference proteome</keyword>
<evidence type="ECO:0000256" key="1">
    <source>
        <dbReference type="SAM" id="MobiDB-lite"/>
    </source>
</evidence>
<proteinExistence type="predicted"/>
<dbReference type="OMA" id="FIRKRIM"/>
<sequence length="113" mass="12852">MTLASKMITLFLVGCVLMQTVFAGPLDKLFREDDDRLNEVSGEEWFRKPIRRWERLFSSGETPSGSRRQVIRPSRSDKAESTESSKHAHSMITSMLGFVSSVINLGRSMVRDQ</sequence>
<name>A0A6P4I5A9_DROKI</name>
<dbReference type="RefSeq" id="XP_017017883.1">
    <property type="nucleotide sequence ID" value="XM_017162394.3"/>
</dbReference>
<keyword evidence="2" id="KW-0732">Signal</keyword>
<dbReference type="Proteomes" id="UP001652661">
    <property type="component" value="Chromosome 3L"/>
</dbReference>
<gene>
    <name evidence="4" type="primary">LOC108071612</name>
</gene>